<evidence type="ECO:0000256" key="2">
    <source>
        <dbReference type="ARBA" id="ARBA00022723"/>
    </source>
</evidence>
<keyword evidence="3 4" id="KW-0460">Magnesium</keyword>
<dbReference type="GO" id="GO:0046872">
    <property type="term" value="F:metal ion binding"/>
    <property type="evidence" value="ECO:0007669"/>
    <property type="project" value="UniProtKB-KW"/>
</dbReference>
<keyword evidence="7" id="KW-1185">Reference proteome</keyword>
<evidence type="ECO:0000256" key="1">
    <source>
        <dbReference type="ARBA" id="ARBA00009759"/>
    </source>
</evidence>
<dbReference type="PROSITE" id="PS00629">
    <property type="entry name" value="IMP_1"/>
    <property type="match status" value="1"/>
</dbReference>
<dbReference type="FunFam" id="3.30.540.10:FF:000004">
    <property type="entry name" value="Inositol-1-monophosphatase"/>
    <property type="match status" value="1"/>
</dbReference>
<evidence type="ECO:0000313" key="7">
    <source>
        <dbReference type="Proteomes" id="UP000078343"/>
    </source>
</evidence>
<accession>A0A178ZEG8</accession>
<feature type="binding site" evidence="4">
    <location>
        <position position="151"/>
    </location>
    <ligand>
        <name>Mg(2+)</name>
        <dbReference type="ChEBI" id="CHEBI:18420"/>
        <label>1</label>
        <note>catalytic</note>
    </ligand>
</feature>
<keyword evidence="2 4" id="KW-0479">Metal-binding</keyword>
<feature type="binding site" evidence="4">
    <location>
        <position position="152"/>
    </location>
    <ligand>
        <name>Mg(2+)</name>
        <dbReference type="ChEBI" id="CHEBI:18420"/>
        <label>1</label>
        <note>catalytic</note>
    </ligand>
</feature>
<dbReference type="STRING" id="1367422.A0A178ZEG8"/>
<dbReference type="Proteomes" id="UP000078343">
    <property type="component" value="Unassembled WGS sequence"/>
</dbReference>
<dbReference type="GeneID" id="30011437"/>
<evidence type="ECO:0000256" key="3">
    <source>
        <dbReference type="ARBA" id="ARBA00022842"/>
    </source>
</evidence>
<dbReference type="PRINTS" id="PR00377">
    <property type="entry name" value="IMPHPHTASES"/>
</dbReference>
<sequence length="456" mass="50668">MSADTRRQQQERQQQERQQQEQQQQQQHTISDAELADIYTFAIQLGKDAGQILLSRLQRRRRDGDGDGDDKDEAKTDNNDDQPVEELVLHEKLNAVDIVTATDTEVEAFIHAAITQRYPSHGFVGEETYSQGSSKEYLVRPDRPTWVVDPLDGTVNFTHGFGMFCVSIALVVDGQEPVVGVVYAPLLGQLFSACRGRGAWLNETTRLPLLGRQGVGPIPRDAPAKCVFACEWGKDRRDIPDGNLHRKVDSFVTMASELSGRGGRGGMVHGVRSLGSATLDLAYTAMGSFDIWWEGGCWEWDVAAGICLLKEAGGLVTTANPPEDWETTATTTTTTTTAEIVDAKLGGRLYLAIRPASDGPDGETARQGQERCVREVWRRVGDWTIRGRELELGVKKKTKKTTMTTKKKHRSLEQRKIIHSCLPRTPSISISLDVYISNHLISSQGRVSQQEHKSER</sequence>
<dbReference type="PANTHER" id="PTHR20854:SF39">
    <property type="entry name" value="PROTEIN QUTG"/>
    <property type="match status" value="1"/>
</dbReference>
<evidence type="ECO:0000313" key="6">
    <source>
        <dbReference type="EMBL" id="OAP58179.1"/>
    </source>
</evidence>
<dbReference type="Pfam" id="PF00459">
    <property type="entry name" value="Inositol_P"/>
    <property type="match status" value="1"/>
</dbReference>
<protein>
    <recommendedName>
        <fullName evidence="8">Inositol-phosphate phosphatase</fullName>
    </recommendedName>
</protein>
<dbReference type="PROSITE" id="PS00630">
    <property type="entry name" value="IMP_2"/>
    <property type="match status" value="1"/>
</dbReference>
<proteinExistence type="inferred from homology"/>
<comment type="caution">
    <text evidence="6">The sequence shown here is derived from an EMBL/GenBank/DDBJ whole genome shotgun (WGS) entry which is preliminary data.</text>
</comment>
<dbReference type="GO" id="GO:0046854">
    <property type="term" value="P:phosphatidylinositol phosphate biosynthetic process"/>
    <property type="evidence" value="ECO:0007669"/>
    <property type="project" value="InterPro"/>
</dbReference>
<evidence type="ECO:0000256" key="5">
    <source>
        <dbReference type="SAM" id="MobiDB-lite"/>
    </source>
</evidence>
<feature type="binding site" evidence="4">
    <location>
        <position position="126"/>
    </location>
    <ligand>
        <name>Mg(2+)</name>
        <dbReference type="ChEBI" id="CHEBI:18420"/>
        <label>1</label>
        <note>catalytic</note>
    </ligand>
</feature>
<dbReference type="PANTHER" id="PTHR20854">
    <property type="entry name" value="INOSITOL MONOPHOSPHATASE"/>
    <property type="match status" value="1"/>
</dbReference>
<comment type="cofactor">
    <cofactor evidence="4">
        <name>Mg(2+)</name>
        <dbReference type="ChEBI" id="CHEBI:18420"/>
    </cofactor>
</comment>
<feature type="region of interest" description="Disordered" evidence="5">
    <location>
        <begin position="1"/>
        <end position="29"/>
    </location>
</feature>
<dbReference type="InterPro" id="IPR033942">
    <property type="entry name" value="IMPase"/>
</dbReference>
<dbReference type="GO" id="GO:0008934">
    <property type="term" value="F:inositol monophosphate 1-phosphatase activity"/>
    <property type="evidence" value="ECO:0007669"/>
    <property type="project" value="InterPro"/>
</dbReference>
<comment type="similarity">
    <text evidence="1">Belongs to the inositol monophosphatase superfamily.</text>
</comment>
<dbReference type="RefSeq" id="XP_018691546.1">
    <property type="nucleotide sequence ID" value="XM_018838778.1"/>
</dbReference>
<dbReference type="GO" id="GO:0007165">
    <property type="term" value="P:signal transduction"/>
    <property type="evidence" value="ECO:0007669"/>
    <property type="project" value="TreeGrafter"/>
</dbReference>
<evidence type="ECO:0008006" key="8">
    <source>
        <dbReference type="Google" id="ProtNLM"/>
    </source>
</evidence>
<dbReference type="EMBL" id="LVYI01000006">
    <property type="protein sequence ID" value="OAP58179.1"/>
    <property type="molecule type" value="Genomic_DNA"/>
</dbReference>
<dbReference type="InterPro" id="IPR000760">
    <property type="entry name" value="Inositol_monophosphatase-like"/>
</dbReference>
<reference evidence="6 7" key="1">
    <citation type="submission" date="2016-04" db="EMBL/GenBank/DDBJ databases">
        <title>Draft genome of Fonsecaea erecta CBS 125763.</title>
        <authorList>
            <person name="Weiss V.A."/>
            <person name="Vicente V.A."/>
            <person name="Raittz R.T."/>
            <person name="Moreno L.F."/>
            <person name="De Souza E.M."/>
            <person name="Pedrosa F.O."/>
            <person name="Steffens M.B."/>
            <person name="Faoro H."/>
            <person name="Tadra-Sfeir M.Z."/>
            <person name="Najafzadeh M.J."/>
            <person name="Felipe M.S."/>
            <person name="Teixeira M."/>
            <person name="Sun J."/>
            <person name="Xi L."/>
            <person name="Gomes R."/>
            <person name="De Azevedo C.M."/>
            <person name="Salgado C.G."/>
            <person name="Da Silva M.B."/>
            <person name="Nascimento M.F."/>
            <person name="Queiroz-Telles F."/>
            <person name="Attili D.S."/>
            <person name="Gorbushina A."/>
        </authorList>
    </citation>
    <scope>NUCLEOTIDE SEQUENCE [LARGE SCALE GENOMIC DNA]</scope>
    <source>
        <strain evidence="6 7">CBS 125763</strain>
    </source>
</reference>
<dbReference type="AlphaFoldDB" id="A0A178ZEG8"/>
<feature type="compositionally biased region" description="Basic and acidic residues" evidence="5">
    <location>
        <begin position="1"/>
        <end position="19"/>
    </location>
</feature>
<gene>
    <name evidence="6" type="ORF">AYL99_07269</name>
</gene>
<feature type="binding site" evidence="4">
    <location>
        <position position="301"/>
    </location>
    <ligand>
        <name>Mg(2+)</name>
        <dbReference type="ChEBI" id="CHEBI:18420"/>
        <label>1</label>
        <note>catalytic</note>
    </ligand>
</feature>
<evidence type="ECO:0000256" key="4">
    <source>
        <dbReference type="PIRSR" id="PIRSR600760-2"/>
    </source>
</evidence>
<dbReference type="SUPFAM" id="SSF56655">
    <property type="entry name" value="Carbohydrate phosphatase"/>
    <property type="match status" value="1"/>
</dbReference>
<dbReference type="InterPro" id="IPR020583">
    <property type="entry name" value="Inositol_monoP_metal-BS"/>
</dbReference>
<organism evidence="6 7">
    <name type="scientific">Fonsecaea erecta</name>
    <dbReference type="NCBI Taxonomy" id="1367422"/>
    <lineage>
        <taxon>Eukaryota</taxon>
        <taxon>Fungi</taxon>
        <taxon>Dikarya</taxon>
        <taxon>Ascomycota</taxon>
        <taxon>Pezizomycotina</taxon>
        <taxon>Eurotiomycetes</taxon>
        <taxon>Chaetothyriomycetidae</taxon>
        <taxon>Chaetothyriales</taxon>
        <taxon>Herpotrichiellaceae</taxon>
        <taxon>Fonsecaea</taxon>
    </lineage>
</organism>
<dbReference type="CDD" id="cd01639">
    <property type="entry name" value="IMPase"/>
    <property type="match status" value="1"/>
</dbReference>
<dbReference type="OrthoDB" id="10254945at2759"/>
<dbReference type="InterPro" id="IPR020550">
    <property type="entry name" value="Inositol_monophosphatase_CS"/>
</dbReference>
<feature type="region of interest" description="Disordered" evidence="5">
    <location>
        <begin position="60"/>
        <end position="84"/>
    </location>
</feature>
<dbReference type="GO" id="GO:0006020">
    <property type="term" value="P:inositol metabolic process"/>
    <property type="evidence" value="ECO:0007669"/>
    <property type="project" value="TreeGrafter"/>
</dbReference>
<feature type="binding site" evidence="4">
    <location>
        <position position="149"/>
    </location>
    <ligand>
        <name>Mg(2+)</name>
        <dbReference type="ChEBI" id="CHEBI:18420"/>
        <label>1</label>
        <note>catalytic</note>
    </ligand>
</feature>
<dbReference type="Gene3D" id="3.30.540.10">
    <property type="entry name" value="Fructose-1,6-Bisphosphatase, subunit A, domain 1"/>
    <property type="match status" value="1"/>
</dbReference>
<dbReference type="Gene3D" id="3.40.190.80">
    <property type="match status" value="1"/>
</dbReference>
<name>A0A178ZEG8_9EURO</name>